<evidence type="ECO:0000313" key="2">
    <source>
        <dbReference type="Proteomes" id="UP000240739"/>
    </source>
</evidence>
<protein>
    <recommendedName>
        <fullName evidence="3">Glycosyltransferase family 2 protein</fullName>
    </recommendedName>
</protein>
<dbReference type="Proteomes" id="UP000240739">
    <property type="component" value="Unassembled WGS sequence"/>
</dbReference>
<keyword evidence="2" id="KW-1185">Reference proteome</keyword>
<name>A0A2T4UCZ0_9ACTN</name>
<evidence type="ECO:0008006" key="3">
    <source>
        <dbReference type="Google" id="ProtNLM"/>
    </source>
</evidence>
<sequence length="326" mass="34021">MPEGAPARMGPLSAHAAPAVTVAVVSWNTRDLLDACLRALEPEHVAGRAAVVVVDNGSGDGSPALVRDAHPWAALVERPDNPGFGTAANVALAGARTPYVAVANADTAVTPGALDALLAAAARHGDAVLAPCLRTPGGGIQHSVHPFPSLRQVAAVDLGLARVLPGEARRLALEGAWDPGAGRTVDWAHGAFLLLPRALWERLGGFDPSMWMYAEDLDLCWRAARAGAPTRYVPDAVVEHHVAASTTQAWGAGRLQRSQRAAHAWSRRRLGPARTAAWWALAVGAGGVRSAALTVAARLAPAGYGWRRDRAHALLAARLAARREGS</sequence>
<dbReference type="Pfam" id="PF13641">
    <property type="entry name" value="Glyco_tranf_2_3"/>
    <property type="match status" value="1"/>
</dbReference>
<dbReference type="PANTHER" id="PTHR43179:SF7">
    <property type="entry name" value="RHAMNOSYLTRANSFERASE WBBL"/>
    <property type="match status" value="1"/>
</dbReference>
<dbReference type="EMBL" id="PYYB01000004">
    <property type="protein sequence ID" value="PTL55064.1"/>
    <property type="molecule type" value="Genomic_DNA"/>
</dbReference>
<reference evidence="1 2" key="1">
    <citation type="submission" date="2018-03" db="EMBL/GenBank/DDBJ databases">
        <title>Aquarubrobacter algicola gen. nov., sp. nov., a novel actinobacterium isolated from shallow eutrophic lake during the end of cyanobacterial harmful algal blooms.</title>
        <authorList>
            <person name="Chun S.J."/>
        </authorList>
    </citation>
    <scope>NUCLEOTIDE SEQUENCE [LARGE SCALE GENOMIC DNA]</scope>
    <source>
        <strain evidence="1 2">Seoho-28</strain>
    </source>
</reference>
<accession>A0A2T4UCZ0</accession>
<proteinExistence type="predicted"/>
<organism evidence="1 2">
    <name type="scientific">Paraconexibacter algicola</name>
    <dbReference type="NCBI Taxonomy" id="2133960"/>
    <lineage>
        <taxon>Bacteria</taxon>
        <taxon>Bacillati</taxon>
        <taxon>Actinomycetota</taxon>
        <taxon>Thermoleophilia</taxon>
        <taxon>Solirubrobacterales</taxon>
        <taxon>Paraconexibacteraceae</taxon>
        <taxon>Paraconexibacter</taxon>
    </lineage>
</organism>
<dbReference type="PANTHER" id="PTHR43179">
    <property type="entry name" value="RHAMNOSYLTRANSFERASE WBBL"/>
    <property type="match status" value="1"/>
</dbReference>
<evidence type="ECO:0000313" key="1">
    <source>
        <dbReference type="EMBL" id="PTL55064.1"/>
    </source>
</evidence>
<dbReference type="Gene3D" id="3.90.550.10">
    <property type="entry name" value="Spore Coat Polysaccharide Biosynthesis Protein SpsA, Chain A"/>
    <property type="match status" value="1"/>
</dbReference>
<dbReference type="SUPFAM" id="SSF53448">
    <property type="entry name" value="Nucleotide-diphospho-sugar transferases"/>
    <property type="match status" value="1"/>
</dbReference>
<dbReference type="AlphaFoldDB" id="A0A2T4UCZ0"/>
<dbReference type="InterPro" id="IPR029044">
    <property type="entry name" value="Nucleotide-diphossugar_trans"/>
</dbReference>
<comment type="caution">
    <text evidence="1">The sequence shown here is derived from an EMBL/GenBank/DDBJ whole genome shotgun (WGS) entry which is preliminary data.</text>
</comment>
<gene>
    <name evidence="1" type="ORF">C7Y72_19795</name>
</gene>